<dbReference type="EMBL" id="LAZR01003392">
    <property type="protein sequence ID" value="KKN18819.1"/>
    <property type="molecule type" value="Genomic_DNA"/>
</dbReference>
<reference evidence="1" key="1">
    <citation type="journal article" date="2015" name="Nature">
        <title>Complex archaea that bridge the gap between prokaryotes and eukaryotes.</title>
        <authorList>
            <person name="Spang A."/>
            <person name="Saw J.H."/>
            <person name="Jorgensen S.L."/>
            <person name="Zaremba-Niedzwiedzka K."/>
            <person name="Martijn J."/>
            <person name="Lind A.E."/>
            <person name="van Eijk R."/>
            <person name="Schleper C."/>
            <person name="Guy L."/>
            <person name="Ettema T.J."/>
        </authorList>
    </citation>
    <scope>NUCLEOTIDE SEQUENCE</scope>
</reference>
<name>A0A0F9NLR1_9ZZZZ</name>
<sequence>MNYNKFKRIKAHKEIAKNVELGTRDRKLILRYLTTNKMKK</sequence>
<organism evidence="1">
    <name type="scientific">marine sediment metagenome</name>
    <dbReference type="NCBI Taxonomy" id="412755"/>
    <lineage>
        <taxon>unclassified sequences</taxon>
        <taxon>metagenomes</taxon>
        <taxon>ecological metagenomes</taxon>
    </lineage>
</organism>
<dbReference type="AlphaFoldDB" id="A0A0F9NLR1"/>
<comment type="caution">
    <text evidence="1">The sequence shown here is derived from an EMBL/GenBank/DDBJ whole genome shotgun (WGS) entry which is preliminary data.</text>
</comment>
<proteinExistence type="predicted"/>
<accession>A0A0F9NLR1</accession>
<evidence type="ECO:0000313" key="1">
    <source>
        <dbReference type="EMBL" id="KKN18819.1"/>
    </source>
</evidence>
<gene>
    <name evidence="1" type="ORF">LCGC14_0951930</name>
</gene>
<protein>
    <submittedName>
        <fullName evidence="1">Uncharacterized protein</fullName>
    </submittedName>
</protein>